<feature type="compositionally biased region" description="Polar residues" evidence="8">
    <location>
        <begin position="169"/>
        <end position="186"/>
    </location>
</feature>
<feature type="region of interest" description="Disordered" evidence="8">
    <location>
        <begin position="728"/>
        <end position="756"/>
    </location>
</feature>
<name>A0A7C8IP01_9PEZI</name>
<dbReference type="Gene3D" id="3.40.50.300">
    <property type="entry name" value="P-loop containing nucleotide triphosphate hydrolases"/>
    <property type="match status" value="1"/>
</dbReference>
<comment type="caution">
    <text evidence="10">The sequence shown here is derived from an EMBL/GenBank/DDBJ whole genome shotgun (WGS) entry which is preliminary data.</text>
</comment>
<dbReference type="InParanoid" id="A0A7C8IP01"/>
<proteinExistence type="inferred from homology"/>
<dbReference type="GO" id="GO:0005524">
    <property type="term" value="F:ATP binding"/>
    <property type="evidence" value="ECO:0007669"/>
    <property type="project" value="UniProtKB-KW"/>
</dbReference>
<evidence type="ECO:0000313" key="10">
    <source>
        <dbReference type="EMBL" id="KAF2968581.1"/>
    </source>
</evidence>
<evidence type="ECO:0000256" key="7">
    <source>
        <dbReference type="ARBA" id="ARBA00023306"/>
    </source>
</evidence>
<keyword evidence="3" id="KW-0547">Nucleotide-binding</keyword>
<organism evidence="10 11">
    <name type="scientific">Xylaria multiplex</name>
    <dbReference type="NCBI Taxonomy" id="323545"/>
    <lineage>
        <taxon>Eukaryota</taxon>
        <taxon>Fungi</taxon>
        <taxon>Dikarya</taxon>
        <taxon>Ascomycota</taxon>
        <taxon>Pezizomycotina</taxon>
        <taxon>Sordariomycetes</taxon>
        <taxon>Xylariomycetidae</taxon>
        <taxon>Xylariales</taxon>
        <taxon>Xylariaceae</taxon>
        <taxon>Xylaria</taxon>
    </lineage>
</organism>
<feature type="compositionally biased region" description="Basic and acidic residues" evidence="8">
    <location>
        <begin position="103"/>
        <end position="113"/>
    </location>
</feature>
<dbReference type="Pfam" id="PF03215">
    <property type="entry name" value="Rad17"/>
    <property type="match status" value="1"/>
</dbReference>
<accession>A0A7C8IP01</accession>
<feature type="compositionally biased region" description="Basic and acidic residues" evidence="8">
    <location>
        <begin position="831"/>
        <end position="845"/>
    </location>
</feature>
<comment type="subcellular location">
    <subcellularLocation>
        <location evidence="1">Nucleus</location>
    </subcellularLocation>
</comment>
<keyword evidence="11" id="KW-1185">Reference proteome</keyword>
<dbReference type="InterPro" id="IPR027417">
    <property type="entry name" value="P-loop_NTPase"/>
</dbReference>
<keyword evidence="4" id="KW-0227">DNA damage</keyword>
<keyword evidence="5" id="KW-0067">ATP-binding</keyword>
<dbReference type="AlphaFoldDB" id="A0A7C8IP01"/>
<comment type="similarity">
    <text evidence="2">Belongs to the rad17/RAD24 family.</text>
</comment>
<feature type="region of interest" description="Disordered" evidence="8">
    <location>
        <begin position="831"/>
        <end position="855"/>
    </location>
</feature>
<dbReference type="PANTHER" id="PTHR12172:SF0">
    <property type="entry name" value="CELL CYCLE CHECKPOINT PROTEIN RAD17"/>
    <property type="match status" value="1"/>
</dbReference>
<feature type="region of interest" description="Disordered" evidence="8">
    <location>
        <begin position="169"/>
        <end position="211"/>
    </location>
</feature>
<gene>
    <name evidence="10" type="ORF">GQX73_g4956</name>
</gene>
<evidence type="ECO:0000256" key="2">
    <source>
        <dbReference type="ARBA" id="ARBA00006168"/>
    </source>
</evidence>
<dbReference type="EMBL" id="WUBL01000048">
    <property type="protein sequence ID" value="KAF2968581.1"/>
    <property type="molecule type" value="Genomic_DNA"/>
</dbReference>
<evidence type="ECO:0000256" key="4">
    <source>
        <dbReference type="ARBA" id="ARBA00022763"/>
    </source>
</evidence>
<keyword evidence="7" id="KW-0131">Cell cycle</keyword>
<evidence type="ECO:0000256" key="8">
    <source>
        <dbReference type="SAM" id="MobiDB-lite"/>
    </source>
</evidence>
<feature type="region of interest" description="Disordered" evidence="8">
    <location>
        <begin position="1"/>
        <end position="150"/>
    </location>
</feature>
<dbReference type="Pfam" id="PF25812">
    <property type="entry name" value="RAD24_helical"/>
    <property type="match status" value="1"/>
</dbReference>
<dbReference type="Proteomes" id="UP000481858">
    <property type="component" value="Unassembled WGS sequence"/>
</dbReference>
<dbReference type="PANTHER" id="PTHR12172">
    <property type="entry name" value="CELL CYCLE CHECKPOINT PROTEIN RAD17"/>
    <property type="match status" value="1"/>
</dbReference>
<evidence type="ECO:0000256" key="3">
    <source>
        <dbReference type="ARBA" id="ARBA00022741"/>
    </source>
</evidence>
<dbReference type="GO" id="GO:0000077">
    <property type="term" value="P:DNA damage checkpoint signaling"/>
    <property type="evidence" value="ECO:0007669"/>
    <property type="project" value="TreeGrafter"/>
</dbReference>
<evidence type="ECO:0000313" key="11">
    <source>
        <dbReference type="Proteomes" id="UP000481858"/>
    </source>
</evidence>
<evidence type="ECO:0000256" key="5">
    <source>
        <dbReference type="ARBA" id="ARBA00022840"/>
    </source>
</evidence>
<dbReference type="SUPFAM" id="SSF52540">
    <property type="entry name" value="P-loop containing nucleoside triphosphate hydrolases"/>
    <property type="match status" value="1"/>
</dbReference>
<dbReference type="GO" id="GO:0003689">
    <property type="term" value="F:DNA clamp loader activity"/>
    <property type="evidence" value="ECO:0007669"/>
    <property type="project" value="TreeGrafter"/>
</dbReference>
<reference evidence="10 11" key="1">
    <citation type="submission" date="2019-12" db="EMBL/GenBank/DDBJ databases">
        <title>Draft genome sequence of the ascomycete Xylaria multiplex DSM 110363.</title>
        <authorList>
            <person name="Buettner E."/>
            <person name="Kellner H."/>
        </authorList>
    </citation>
    <scope>NUCLEOTIDE SEQUENCE [LARGE SCALE GENOMIC DNA]</scope>
    <source>
        <strain evidence="10 11">DSM 110363</strain>
    </source>
</reference>
<sequence length="880" mass="97164">MAPPPKRRKRNEKEEEEEEEDSKHAVNTLNKYLLSSPDSKTNTISNAIATSPSPTRKLTRLVASQPSKPLQSFALNGSGVKNEKSTSASPSPEKKRAKPPAKGKCDEKSKTADLRALFSKQAERAAPRSSIKLDDITSDPISDDDDVGEHRATTASYVGLTSQRRFKSSPATNNIIPSTSNVSSQKFMRPSLPPRDPTADDEQRPWSERFGPTNLNELAVHKKKVADVKKWLEDVMAGRMRQRLLILKGAAGTGKTTTLRLLAKEMRCEILEWRNPTMSPGGHQGFQPASAQFAEFMGRGGKFSQLDLDLKDSAPKNKELSDGTPKIILIEEFPNTFARSSTALTSFRQAVLQFLATNTPSLSTFAKPSKDPITPVVMVISETLLTTTSASADSFTAHRLLGPEINRHPGTRVMEFNAIAPTLLAGALELIVQKEAKKSGRRRTPGPLVLKKLGEIGDIRSAISSLQFLCLKGDTEADWGSQVNFGKTKRSLKSSVSLTRGEVETLQLISQRETSLGIFHAIGKVVYNKREDTPVDPQSPEGRAELLPDYLASCSRPKRSEVSVDNLVDETGTDTHTFMSALHENYVLSCEPTENFHQYSFLDYMGGCIDYLSESDLLCPSWDVFFGRRGARVSAFSGQDSASHVLRQEEIAFQVATRGLLFSLPSPVKRTASGYKRGGGDAFKMFYPMSLKLWREKEELEGLVDHWSSILLKGNHSEHSVTNAASAFRRPNNTTSGRQSFQQNLTQTKQADQALEQTTDQSTALLSLGSSARREMLLERLPYMAHIARRRRILGPTIRLKDIEKVVAFSGIESVADEDVMDFGENLEGTKEAWATDKPTEESSPRKKALSIRRISHSEGPVASLPVQKLVLSDDDIEDD</sequence>
<dbReference type="OrthoDB" id="10265971at2759"/>
<evidence type="ECO:0000256" key="6">
    <source>
        <dbReference type="ARBA" id="ARBA00023242"/>
    </source>
</evidence>
<feature type="compositionally biased region" description="Basic residues" evidence="8">
    <location>
        <begin position="1"/>
        <end position="10"/>
    </location>
</feature>
<dbReference type="GO" id="GO:0005634">
    <property type="term" value="C:nucleus"/>
    <property type="evidence" value="ECO:0007669"/>
    <property type="project" value="UniProtKB-SubCell"/>
</dbReference>
<feature type="domain" description="Checkpoint protein RAD24-like helical bundle" evidence="9">
    <location>
        <begin position="513"/>
        <end position="656"/>
    </location>
</feature>
<dbReference type="InterPro" id="IPR004582">
    <property type="entry name" value="Checkpoint_prot_Rad17_Rad24"/>
</dbReference>
<dbReference type="GO" id="GO:0033314">
    <property type="term" value="P:mitotic DNA replication checkpoint signaling"/>
    <property type="evidence" value="ECO:0007669"/>
    <property type="project" value="TreeGrafter"/>
</dbReference>
<evidence type="ECO:0000259" key="9">
    <source>
        <dbReference type="Pfam" id="PF25812"/>
    </source>
</evidence>
<evidence type="ECO:0000256" key="1">
    <source>
        <dbReference type="ARBA" id="ARBA00004123"/>
    </source>
</evidence>
<feature type="compositionally biased region" description="Basic and acidic residues" evidence="8">
    <location>
        <begin position="197"/>
        <end position="207"/>
    </location>
</feature>
<feature type="compositionally biased region" description="Basic residues" evidence="8">
    <location>
        <begin position="846"/>
        <end position="855"/>
    </location>
</feature>
<dbReference type="GO" id="GO:0003682">
    <property type="term" value="F:chromatin binding"/>
    <property type="evidence" value="ECO:0007669"/>
    <property type="project" value="TreeGrafter"/>
</dbReference>
<dbReference type="InterPro" id="IPR057927">
    <property type="entry name" value="RAD24-like_helical"/>
</dbReference>
<keyword evidence="6" id="KW-0539">Nucleus</keyword>
<feature type="compositionally biased region" description="Polar residues" evidence="8">
    <location>
        <begin position="36"/>
        <end position="75"/>
    </location>
</feature>
<dbReference type="GO" id="GO:0006281">
    <property type="term" value="P:DNA repair"/>
    <property type="evidence" value="ECO:0007669"/>
    <property type="project" value="InterPro"/>
</dbReference>
<protein>
    <recommendedName>
        <fullName evidence="9">Checkpoint protein RAD24-like helical bundle domain-containing protein</fullName>
    </recommendedName>
</protein>
<feature type="compositionally biased region" description="Basic and acidic residues" evidence="8">
    <location>
        <begin position="121"/>
        <end position="135"/>
    </location>
</feature>